<keyword evidence="1" id="KW-0812">Transmembrane</keyword>
<dbReference type="GO" id="GO:0016020">
    <property type="term" value="C:membrane"/>
    <property type="evidence" value="ECO:0007669"/>
    <property type="project" value="InterPro"/>
</dbReference>
<dbReference type="EMBL" id="RIAR02000001">
    <property type="protein sequence ID" value="NSL86842.1"/>
    <property type="molecule type" value="Genomic_DNA"/>
</dbReference>
<evidence type="ECO:0000259" key="2">
    <source>
        <dbReference type="Pfam" id="PF06580"/>
    </source>
</evidence>
<evidence type="ECO:0000313" key="4">
    <source>
        <dbReference type="Proteomes" id="UP000281028"/>
    </source>
</evidence>
<evidence type="ECO:0000313" key="3">
    <source>
        <dbReference type="EMBL" id="NSL86842.1"/>
    </source>
</evidence>
<reference evidence="3" key="1">
    <citation type="submission" date="2020-05" db="EMBL/GenBank/DDBJ databases">
        <title>Chitinophaga laudate sp. nov., isolated from a tropical peat swamp.</title>
        <authorList>
            <person name="Goh C.B.S."/>
            <person name="Lee M.S."/>
            <person name="Parimannan S."/>
            <person name="Pasbakhsh P."/>
            <person name="Yule C.M."/>
            <person name="Rajandas H."/>
            <person name="Loke S."/>
            <person name="Croft L."/>
            <person name="Tan J.B.L."/>
        </authorList>
    </citation>
    <scope>NUCLEOTIDE SEQUENCE</scope>
    <source>
        <strain evidence="3">Mgbs1</strain>
    </source>
</reference>
<feature type="transmembrane region" description="Helical" evidence="1">
    <location>
        <begin position="137"/>
        <end position="157"/>
    </location>
</feature>
<gene>
    <name evidence="3" type="ORF">ECE50_008375</name>
</gene>
<keyword evidence="3" id="KW-0418">Kinase</keyword>
<accession>A0A9Q5GQC1</accession>
<protein>
    <submittedName>
        <fullName evidence="3">Sensor histidine kinase</fullName>
    </submittedName>
</protein>
<comment type="caution">
    <text evidence="3">The sequence shown here is derived from an EMBL/GenBank/DDBJ whole genome shotgun (WGS) entry which is preliminary data.</text>
</comment>
<keyword evidence="4" id="KW-1185">Reference proteome</keyword>
<dbReference type="OrthoDB" id="9792992at2"/>
<sequence length="363" mass="42816">MMQHKQAGSGKSWFPVIYEWAVIILYIGMYKYSELMELYRFPPVPQTDFPYLELIPYCFAITLYVWVYYRWLMPWLMKTRGYIWILPLLVVCFGYLSKIDALLTSKLFAWFTGDPLLRHFYESQAAHLLYRIRWPFFGIHMEWLFTDFIVFSSILFVRDAYEKEYHRHLVQENNLQLQLDALKGQLNPHFLFNTLNSLYAMSLKYPARTPEQILKLAEMMRYILYDTQHTHVQLDKEIGFLQQFTDMEQQKYPSAGIRLEVKGDTAGYTIAPLLLLPLLENIFKHGALCVEDNGYAYINIEIHAGIFTCVMRNDVLPGMPLQRGGIGLDNMRRRLEVHYPGRHSLEVSSTPDTYSITLQIQLR</sequence>
<dbReference type="InterPro" id="IPR050640">
    <property type="entry name" value="Bact_2-comp_sensor_kinase"/>
</dbReference>
<dbReference type="AlphaFoldDB" id="A0A9Q5GQC1"/>
<keyword evidence="1" id="KW-0472">Membrane</keyword>
<organism evidence="3 4">
    <name type="scientific">Chitinophaga solisilvae</name>
    <dbReference type="NCBI Taxonomy" id="1233460"/>
    <lineage>
        <taxon>Bacteria</taxon>
        <taxon>Pseudomonadati</taxon>
        <taxon>Bacteroidota</taxon>
        <taxon>Chitinophagia</taxon>
        <taxon>Chitinophagales</taxon>
        <taxon>Chitinophagaceae</taxon>
        <taxon>Chitinophaga</taxon>
    </lineage>
</organism>
<dbReference type="InterPro" id="IPR010559">
    <property type="entry name" value="Sig_transdc_His_kin_internal"/>
</dbReference>
<feature type="domain" description="Signal transduction histidine kinase internal region" evidence="2">
    <location>
        <begin position="178"/>
        <end position="253"/>
    </location>
</feature>
<feature type="transmembrane region" description="Helical" evidence="1">
    <location>
        <begin position="81"/>
        <end position="97"/>
    </location>
</feature>
<feature type="transmembrane region" description="Helical" evidence="1">
    <location>
        <begin position="49"/>
        <end position="69"/>
    </location>
</feature>
<dbReference type="PANTHER" id="PTHR34220">
    <property type="entry name" value="SENSOR HISTIDINE KINASE YPDA"/>
    <property type="match status" value="1"/>
</dbReference>
<dbReference type="PANTHER" id="PTHR34220:SF7">
    <property type="entry name" value="SENSOR HISTIDINE KINASE YPDA"/>
    <property type="match status" value="1"/>
</dbReference>
<proteinExistence type="predicted"/>
<evidence type="ECO:0000256" key="1">
    <source>
        <dbReference type="SAM" id="Phobius"/>
    </source>
</evidence>
<name>A0A9Q5GQC1_9BACT</name>
<dbReference type="GO" id="GO:0000155">
    <property type="term" value="F:phosphorelay sensor kinase activity"/>
    <property type="evidence" value="ECO:0007669"/>
    <property type="project" value="InterPro"/>
</dbReference>
<dbReference type="Pfam" id="PF06580">
    <property type="entry name" value="His_kinase"/>
    <property type="match status" value="1"/>
</dbReference>
<keyword evidence="3" id="KW-0808">Transferase</keyword>
<dbReference type="Proteomes" id="UP000281028">
    <property type="component" value="Unassembled WGS sequence"/>
</dbReference>
<feature type="transmembrane region" description="Helical" evidence="1">
    <location>
        <begin position="12"/>
        <end position="29"/>
    </location>
</feature>
<keyword evidence="1" id="KW-1133">Transmembrane helix</keyword>